<organism evidence="1 2">
    <name type="scientific">Crenichthys baileyi</name>
    <name type="common">White River springfish</name>
    <dbReference type="NCBI Taxonomy" id="28760"/>
    <lineage>
        <taxon>Eukaryota</taxon>
        <taxon>Metazoa</taxon>
        <taxon>Chordata</taxon>
        <taxon>Craniata</taxon>
        <taxon>Vertebrata</taxon>
        <taxon>Euteleostomi</taxon>
        <taxon>Actinopterygii</taxon>
        <taxon>Neopterygii</taxon>
        <taxon>Teleostei</taxon>
        <taxon>Neoteleostei</taxon>
        <taxon>Acanthomorphata</taxon>
        <taxon>Ovalentaria</taxon>
        <taxon>Atherinomorphae</taxon>
        <taxon>Cyprinodontiformes</taxon>
        <taxon>Goodeidae</taxon>
        <taxon>Crenichthys</taxon>
    </lineage>
</organism>
<comment type="caution">
    <text evidence="1">The sequence shown here is derived from an EMBL/GenBank/DDBJ whole genome shotgun (WGS) entry which is preliminary data.</text>
</comment>
<evidence type="ECO:0000313" key="2">
    <source>
        <dbReference type="Proteomes" id="UP001311232"/>
    </source>
</evidence>
<protein>
    <submittedName>
        <fullName evidence="1">Uncharacterized protein</fullName>
    </submittedName>
</protein>
<sequence>MAAMLCRSFSSDEKDWYKRGWGARRNIKLQAETELNGGLVTIATKLLGSVIISYITKSPSYLASSKCYWGPMFLVQGAL</sequence>
<keyword evidence="2" id="KW-1185">Reference proteome</keyword>
<name>A0AAV9RJ46_9TELE</name>
<accession>A0AAV9RJ46</accession>
<dbReference type="Proteomes" id="UP001311232">
    <property type="component" value="Unassembled WGS sequence"/>
</dbReference>
<dbReference type="EMBL" id="JAHHUM010001770">
    <property type="protein sequence ID" value="KAK5608982.1"/>
    <property type="molecule type" value="Genomic_DNA"/>
</dbReference>
<gene>
    <name evidence="1" type="ORF">CRENBAI_017674</name>
</gene>
<reference evidence="1 2" key="1">
    <citation type="submission" date="2021-06" db="EMBL/GenBank/DDBJ databases">
        <authorList>
            <person name="Palmer J.M."/>
        </authorList>
    </citation>
    <scope>NUCLEOTIDE SEQUENCE [LARGE SCALE GENOMIC DNA]</scope>
    <source>
        <strain evidence="1 2">MEX-2019</strain>
        <tissue evidence="1">Muscle</tissue>
    </source>
</reference>
<evidence type="ECO:0000313" key="1">
    <source>
        <dbReference type="EMBL" id="KAK5608982.1"/>
    </source>
</evidence>
<proteinExistence type="predicted"/>
<dbReference type="AlphaFoldDB" id="A0AAV9RJ46"/>